<keyword evidence="3" id="KW-1003">Cell membrane</keyword>
<evidence type="ECO:0000256" key="6">
    <source>
        <dbReference type="ARBA" id="ARBA00022989"/>
    </source>
</evidence>
<dbReference type="Proteomes" id="UP000199300">
    <property type="component" value="Unassembled WGS sequence"/>
</dbReference>
<dbReference type="GO" id="GO:0005886">
    <property type="term" value="C:plasma membrane"/>
    <property type="evidence" value="ECO:0007669"/>
    <property type="project" value="UniProtKB-SubCell"/>
</dbReference>
<evidence type="ECO:0000256" key="3">
    <source>
        <dbReference type="ARBA" id="ARBA00022475"/>
    </source>
</evidence>
<keyword evidence="7 8" id="KW-0472">Membrane</keyword>
<evidence type="ECO:0000256" key="5">
    <source>
        <dbReference type="ARBA" id="ARBA00022692"/>
    </source>
</evidence>
<keyword evidence="5 8" id="KW-0812">Transmembrane</keyword>
<keyword evidence="2" id="KW-0813">Transport</keyword>
<dbReference type="Pfam" id="PF13303">
    <property type="entry name" value="PTS_EIIC_2"/>
    <property type="match status" value="1"/>
</dbReference>
<organism evidence="10 11">
    <name type="scientific">Amphibacillus marinus</name>
    <dbReference type="NCBI Taxonomy" id="872970"/>
    <lineage>
        <taxon>Bacteria</taxon>
        <taxon>Bacillati</taxon>
        <taxon>Bacillota</taxon>
        <taxon>Bacilli</taxon>
        <taxon>Bacillales</taxon>
        <taxon>Bacillaceae</taxon>
        <taxon>Amphibacillus</taxon>
    </lineage>
</organism>
<dbReference type="GO" id="GO:0009401">
    <property type="term" value="P:phosphoenolpyruvate-dependent sugar phosphotransferase system"/>
    <property type="evidence" value="ECO:0007669"/>
    <property type="project" value="InterPro"/>
</dbReference>
<feature type="transmembrane region" description="Helical" evidence="8">
    <location>
        <begin position="206"/>
        <end position="225"/>
    </location>
</feature>
<dbReference type="AlphaFoldDB" id="A0A1H8SZ84"/>
<dbReference type="STRING" id="872970.SAMN04488134_11415"/>
<feature type="transmembrane region" description="Helical" evidence="8">
    <location>
        <begin position="132"/>
        <end position="154"/>
    </location>
</feature>
<dbReference type="RefSeq" id="WP_091499975.1">
    <property type="nucleotide sequence ID" value="NZ_FODJ01000014.1"/>
</dbReference>
<feature type="domain" description="Phosphotransferase system EIIC" evidence="9">
    <location>
        <begin position="20"/>
        <end position="343"/>
    </location>
</feature>
<proteinExistence type="predicted"/>
<sequence>MKAFLHRKKIELSTRVYFIRALSYMALGLFSSLIIGLIVKTAGEQLSNSFGANEVYHALIEIGEFAMNPIVVGGAIGVAIAHSLSAPPLVLFSTLYSGAFGYIIAGPVGAYLSAVCAAEAGKLIYKETKIDIILTPLFTIVVGYVVGKFIGPTIDSLMTGLGEVINWATTQQPLFMGMIVALLMGWALTAPISSAAIAIMLSLEGYAAGAAVIGCSAQMIGFAVSSYRENGMGGLLAQGIGTSMLQISNIIKKPLIVVPPSLAGVLMAPVGVVWFNMTSNASGAGMGTAGFVGQIMTLQTMGFSITVFGMVLVTHIIGPALISLAISEWMRAKGWIQDGDMKIDYE</sequence>
<evidence type="ECO:0000256" key="7">
    <source>
        <dbReference type="ARBA" id="ARBA00023136"/>
    </source>
</evidence>
<gene>
    <name evidence="10" type="ORF">SAMN04488134_11415</name>
</gene>
<dbReference type="EMBL" id="FODJ01000014">
    <property type="protein sequence ID" value="SEO84021.1"/>
    <property type="molecule type" value="Genomic_DNA"/>
</dbReference>
<keyword evidence="6 8" id="KW-1133">Transmembrane helix</keyword>
<dbReference type="GO" id="GO:0008982">
    <property type="term" value="F:protein-N(PI)-phosphohistidine-sugar phosphotransferase activity"/>
    <property type="evidence" value="ECO:0007669"/>
    <property type="project" value="InterPro"/>
</dbReference>
<evidence type="ECO:0000256" key="1">
    <source>
        <dbReference type="ARBA" id="ARBA00004651"/>
    </source>
</evidence>
<feature type="transmembrane region" description="Helical" evidence="8">
    <location>
        <begin position="174"/>
        <end position="199"/>
    </location>
</feature>
<name>A0A1H8SZ84_9BACI</name>
<evidence type="ECO:0000313" key="10">
    <source>
        <dbReference type="EMBL" id="SEO84021.1"/>
    </source>
</evidence>
<feature type="transmembrane region" description="Helical" evidence="8">
    <location>
        <begin position="301"/>
        <end position="326"/>
    </location>
</feature>
<feature type="transmembrane region" description="Helical" evidence="8">
    <location>
        <begin position="255"/>
        <end position="277"/>
    </location>
</feature>
<keyword evidence="4" id="KW-0762">Sugar transport</keyword>
<evidence type="ECO:0000256" key="8">
    <source>
        <dbReference type="SAM" id="Phobius"/>
    </source>
</evidence>
<protein>
    <recommendedName>
        <fullName evidence="9">Phosphotransferase system EIIC domain-containing protein</fullName>
    </recommendedName>
</protein>
<dbReference type="InterPro" id="IPR003352">
    <property type="entry name" value="PTS_EIIC"/>
</dbReference>
<reference evidence="10 11" key="1">
    <citation type="submission" date="2016-10" db="EMBL/GenBank/DDBJ databases">
        <authorList>
            <person name="de Groot N.N."/>
        </authorList>
    </citation>
    <scope>NUCLEOTIDE SEQUENCE [LARGE SCALE GENOMIC DNA]</scope>
    <source>
        <strain evidence="10 11">CGMCC 1.10434</strain>
    </source>
</reference>
<feature type="transmembrane region" description="Helical" evidence="8">
    <location>
        <begin position="21"/>
        <end position="39"/>
    </location>
</feature>
<feature type="transmembrane region" description="Helical" evidence="8">
    <location>
        <begin position="99"/>
        <end position="120"/>
    </location>
</feature>
<evidence type="ECO:0000313" key="11">
    <source>
        <dbReference type="Proteomes" id="UP000199300"/>
    </source>
</evidence>
<evidence type="ECO:0000256" key="2">
    <source>
        <dbReference type="ARBA" id="ARBA00022448"/>
    </source>
</evidence>
<keyword evidence="11" id="KW-1185">Reference proteome</keyword>
<evidence type="ECO:0000259" key="9">
    <source>
        <dbReference type="Pfam" id="PF13303"/>
    </source>
</evidence>
<evidence type="ECO:0000256" key="4">
    <source>
        <dbReference type="ARBA" id="ARBA00022597"/>
    </source>
</evidence>
<comment type="subcellular location">
    <subcellularLocation>
        <location evidence="1">Cell membrane</location>
        <topology evidence="1">Multi-pass membrane protein</topology>
    </subcellularLocation>
</comment>
<dbReference type="OrthoDB" id="396983at2"/>
<accession>A0A1H8SZ84</accession>